<name>A0ABQ7T4I4_PHRPL</name>
<evidence type="ECO:0000313" key="3">
    <source>
        <dbReference type="EMBL" id="KAH0624451.1"/>
    </source>
</evidence>
<reference evidence="3 4" key="1">
    <citation type="journal article" date="2022" name="Gigascience">
        <title>A chromosome-level genome assembly and annotation of the desert horned lizard, Phrynosoma platyrhinos, provides insight into chromosomal rearrangements among reptiles.</title>
        <authorList>
            <person name="Koochekian N."/>
            <person name="Ascanio A."/>
            <person name="Farleigh K."/>
            <person name="Card D.C."/>
            <person name="Schield D.R."/>
            <person name="Castoe T.A."/>
            <person name="Jezkova T."/>
        </authorList>
    </citation>
    <scope>NUCLEOTIDE SEQUENCE [LARGE SCALE GENOMIC DNA]</scope>
    <source>
        <strain evidence="3">NK-2021</strain>
    </source>
</reference>
<organism evidence="3 4">
    <name type="scientific">Phrynosoma platyrhinos</name>
    <name type="common">Desert horned lizard</name>
    <dbReference type="NCBI Taxonomy" id="52577"/>
    <lineage>
        <taxon>Eukaryota</taxon>
        <taxon>Metazoa</taxon>
        <taxon>Chordata</taxon>
        <taxon>Craniata</taxon>
        <taxon>Vertebrata</taxon>
        <taxon>Euteleostomi</taxon>
        <taxon>Lepidosauria</taxon>
        <taxon>Squamata</taxon>
        <taxon>Bifurcata</taxon>
        <taxon>Unidentata</taxon>
        <taxon>Episquamata</taxon>
        <taxon>Toxicofera</taxon>
        <taxon>Iguania</taxon>
        <taxon>Phrynosomatidae</taxon>
        <taxon>Phrynosomatinae</taxon>
        <taxon>Phrynosoma</taxon>
    </lineage>
</organism>
<dbReference type="EMBL" id="JAIPUX010001232">
    <property type="protein sequence ID" value="KAH0624451.1"/>
    <property type="molecule type" value="Genomic_DNA"/>
</dbReference>
<accession>A0ABQ7T4I4</accession>
<gene>
    <name evidence="3" type="ORF">JD844_031881</name>
</gene>
<comment type="caution">
    <text evidence="3">The sequence shown here is derived from an EMBL/GenBank/DDBJ whole genome shotgun (WGS) entry which is preliminary data.</text>
</comment>
<feature type="chain" id="PRO_5045949116" description="Olfactomedin 4" evidence="2">
    <location>
        <begin position="16"/>
        <end position="185"/>
    </location>
</feature>
<evidence type="ECO:0000256" key="1">
    <source>
        <dbReference type="SAM" id="Coils"/>
    </source>
</evidence>
<proteinExistence type="predicted"/>
<keyword evidence="1" id="KW-0175">Coiled coil</keyword>
<keyword evidence="2" id="KW-0732">Signal</keyword>
<keyword evidence="4" id="KW-1185">Reference proteome</keyword>
<feature type="signal peptide" evidence="2">
    <location>
        <begin position="1"/>
        <end position="15"/>
    </location>
</feature>
<evidence type="ECO:0000256" key="2">
    <source>
        <dbReference type="SAM" id="SignalP"/>
    </source>
</evidence>
<dbReference type="Proteomes" id="UP000826234">
    <property type="component" value="Unassembled WGS sequence"/>
</dbReference>
<sequence>MFLLIFLQPFANVTGSLDNHGVCQCSVYLPDTAFPVRRMESLEILAQQLSVKFDKEISKVSQYTKDIEVYEKRILNLTSRIQYLEKTSVSYTELDFQLIKLEIKEMERLVTELKMSLTGSNVIVEQLYVEIKNLSLMVTELESLDKHNILAVRREITSLQKKLQECEASKNQSINHYFPPGKHLF</sequence>
<protein>
    <recommendedName>
        <fullName evidence="5">Olfactomedin 4</fullName>
    </recommendedName>
</protein>
<feature type="coiled-coil region" evidence="1">
    <location>
        <begin position="60"/>
        <end position="87"/>
    </location>
</feature>
<evidence type="ECO:0008006" key="5">
    <source>
        <dbReference type="Google" id="ProtNLM"/>
    </source>
</evidence>
<evidence type="ECO:0000313" key="4">
    <source>
        <dbReference type="Proteomes" id="UP000826234"/>
    </source>
</evidence>